<accession>A0AAW3Z2A0</accession>
<sequence>RTEHPKAPTTPVFTLFFKEDFPKQRRWNENEIKYIPDSVMSQLELLLSHNPDELNPPMKDSDKKYIPVIILLMATGWRISDILNIRYYNCLITDTNRNYYLQGDIPKTDVKQHRIPIDKDVALIIQA</sequence>
<dbReference type="RefSeq" id="WP_323869676.1">
    <property type="nucleotide sequence ID" value="NZ_JACXBF010000506.1"/>
</dbReference>
<dbReference type="GO" id="GO:0003677">
    <property type="term" value="F:DNA binding"/>
    <property type="evidence" value="ECO:0007669"/>
    <property type="project" value="InterPro"/>
</dbReference>
<gene>
    <name evidence="1" type="ORF">ID854_19235</name>
</gene>
<feature type="non-terminal residue" evidence="1">
    <location>
        <position position="127"/>
    </location>
</feature>
<comment type="caution">
    <text evidence="1">The sequence shown here is derived from an EMBL/GenBank/DDBJ whole genome shotgun (WGS) entry which is preliminary data.</text>
</comment>
<dbReference type="SUPFAM" id="SSF56349">
    <property type="entry name" value="DNA breaking-rejoining enzymes"/>
    <property type="match status" value="1"/>
</dbReference>
<dbReference type="InterPro" id="IPR011010">
    <property type="entry name" value="DNA_brk_join_enz"/>
</dbReference>
<evidence type="ECO:0000313" key="1">
    <source>
        <dbReference type="EMBL" id="MBD2802513.1"/>
    </source>
</evidence>
<name>A0AAW3Z2A0_9GAMM</name>
<reference evidence="1" key="1">
    <citation type="submission" date="2020-09" db="EMBL/GenBank/DDBJ databases">
        <authorList>
            <person name="Palma L."/>
            <person name="Caballero P."/>
            <person name="Berry C."/>
            <person name="Del Valle E."/>
        </authorList>
    </citation>
    <scope>NUCLEOTIDE SEQUENCE</scope>
    <source>
        <strain evidence="1">M</strain>
    </source>
</reference>
<dbReference type="AlphaFoldDB" id="A0AAW3Z2A0"/>
<organism evidence="1">
    <name type="scientific">Xenorhabdus szentirmaii</name>
    <dbReference type="NCBI Taxonomy" id="290112"/>
    <lineage>
        <taxon>Bacteria</taxon>
        <taxon>Pseudomonadati</taxon>
        <taxon>Pseudomonadota</taxon>
        <taxon>Gammaproteobacteria</taxon>
        <taxon>Enterobacterales</taxon>
        <taxon>Morganellaceae</taxon>
        <taxon>Xenorhabdus</taxon>
    </lineage>
</organism>
<dbReference type="Proteomes" id="UP001193920">
    <property type="component" value="Unassembled WGS sequence"/>
</dbReference>
<dbReference type="EMBL" id="JACXBF010000506">
    <property type="protein sequence ID" value="MBD2802513.1"/>
    <property type="molecule type" value="Genomic_DNA"/>
</dbReference>
<feature type="non-terminal residue" evidence="1">
    <location>
        <position position="1"/>
    </location>
</feature>
<reference evidence="1" key="2">
    <citation type="journal article" date="2024" name="Toxins">
        <title>Genome Sequence Analysis of Native Xenorhabdus Strains Isolated from Entomopathogenic Nematodes in Argentina.</title>
        <authorList>
            <person name="Palma L."/>
            <person name="Frizzo L."/>
            <person name="Kaiser S."/>
            <person name="Berry C."/>
            <person name="Caballero P."/>
            <person name="Bode H.B."/>
            <person name="Del Valle E.E."/>
        </authorList>
    </citation>
    <scope>NUCLEOTIDE SEQUENCE</scope>
    <source>
        <strain evidence="1">M</strain>
    </source>
</reference>
<protein>
    <submittedName>
        <fullName evidence="1">Recombinase XerD</fullName>
    </submittedName>
</protein>
<proteinExistence type="predicted"/>